<dbReference type="AlphaFoldDB" id="A0A0S8JUJ6"/>
<dbReference type="PANTHER" id="PTHR33930">
    <property type="entry name" value="ALKYL HYDROPEROXIDE REDUCTASE AHPD"/>
    <property type="match status" value="1"/>
</dbReference>
<dbReference type="EMBL" id="LJVE01000107">
    <property type="protein sequence ID" value="KPL13385.1"/>
    <property type="molecule type" value="Genomic_DNA"/>
</dbReference>
<feature type="domain" description="Carboxymuconolactone decarboxylase-like" evidence="1">
    <location>
        <begin position="28"/>
        <end position="99"/>
    </location>
</feature>
<accession>A0A0S8JUJ6</accession>
<proteinExistence type="predicted"/>
<keyword evidence="2" id="KW-0560">Oxidoreductase</keyword>
<dbReference type="NCBIfam" id="TIGR00778">
    <property type="entry name" value="ahpD_dom"/>
    <property type="match status" value="1"/>
</dbReference>
<dbReference type="Pfam" id="PF02627">
    <property type="entry name" value="CMD"/>
    <property type="match status" value="1"/>
</dbReference>
<dbReference type="InterPro" id="IPR003779">
    <property type="entry name" value="CMD-like"/>
</dbReference>
<gene>
    <name evidence="2" type="ORF">AMJ74_05355</name>
</gene>
<dbReference type="Proteomes" id="UP000050975">
    <property type="component" value="Unassembled WGS sequence"/>
</dbReference>
<sequence>MPRREIHEFLEEREKLTRNMSNYCGQNAKRFFHLDSQVYKGDALPAKTKELMGLVASLVLRCDECIDYHLINCYENGVNDRELAETLAIGLIAGGSVTIPHLRRTYAAWDELKRSPEDEI</sequence>
<dbReference type="Gene3D" id="1.20.1290.10">
    <property type="entry name" value="AhpD-like"/>
    <property type="match status" value="1"/>
</dbReference>
<organism evidence="2 3">
    <name type="scientific">candidate division WOR_3 bacterium SM1_77</name>
    <dbReference type="NCBI Taxonomy" id="1703778"/>
    <lineage>
        <taxon>Bacteria</taxon>
        <taxon>Bacteria division WOR-3</taxon>
    </lineage>
</organism>
<reference evidence="2 3" key="1">
    <citation type="journal article" date="2015" name="Microbiome">
        <title>Genomic resolution of linkages in carbon, nitrogen, and sulfur cycling among widespread estuary sediment bacteria.</title>
        <authorList>
            <person name="Baker B.J."/>
            <person name="Lazar C.S."/>
            <person name="Teske A.P."/>
            <person name="Dick G.J."/>
        </authorList>
    </citation>
    <scope>NUCLEOTIDE SEQUENCE [LARGE SCALE GENOMIC DNA]</scope>
    <source>
        <strain evidence="2">SM1_77</strain>
    </source>
</reference>
<dbReference type="GO" id="GO:0051920">
    <property type="term" value="F:peroxiredoxin activity"/>
    <property type="evidence" value="ECO:0007669"/>
    <property type="project" value="InterPro"/>
</dbReference>
<evidence type="ECO:0000313" key="3">
    <source>
        <dbReference type="Proteomes" id="UP000050975"/>
    </source>
</evidence>
<comment type="caution">
    <text evidence="2">The sequence shown here is derived from an EMBL/GenBank/DDBJ whole genome shotgun (WGS) entry which is preliminary data.</text>
</comment>
<evidence type="ECO:0000313" key="2">
    <source>
        <dbReference type="EMBL" id="KPL13385.1"/>
    </source>
</evidence>
<dbReference type="InterPro" id="IPR029032">
    <property type="entry name" value="AhpD-like"/>
</dbReference>
<evidence type="ECO:0000259" key="1">
    <source>
        <dbReference type="Pfam" id="PF02627"/>
    </source>
</evidence>
<dbReference type="PANTHER" id="PTHR33930:SF2">
    <property type="entry name" value="BLR3452 PROTEIN"/>
    <property type="match status" value="1"/>
</dbReference>
<dbReference type="SUPFAM" id="SSF69118">
    <property type="entry name" value="AhpD-like"/>
    <property type="match status" value="1"/>
</dbReference>
<name>A0A0S8JUJ6_UNCW3</name>
<protein>
    <submittedName>
        <fullName evidence="2">Alkylhydroperoxidase</fullName>
    </submittedName>
</protein>
<keyword evidence="2" id="KW-0575">Peroxidase</keyword>
<dbReference type="InterPro" id="IPR004675">
    <property type="entry name" value="AhpD_core"/>
</dbReference>